<accession>A0A1W1WFT3</accession>
<dbReference type="Pfam" id="PF07929">
    <property type="entry name" value="PRiA4_ORF3"/>
    <property type="match status" value="1"/>
</dbReference>
<dbReference type="Proteomes" id="UP000192660">
    <property type="component" value="Unassembled WGS sequence"/>
</dbReference>
<dbReference type="InterPro" id="IPR012912">
    <property type="entry name" value="Plasmid_pRiA4b_Orf3-like"/>
</dbReference>
<reference evidence="3" key="1">
    <citation type="submission" date="2017-04" db="EMBL/GenBank/DDBJ databases">
        <authorList>
            <person name="Varghese N."/>
            <person name="Submissions S."/>
        </authorList>
    </citation>
    <scope>NUCLEOTIDE SEQUENCE [LARGE SCALE GENOMIC DNA]</scope>
    <source>
        <strain evidence="3">DSM 9293</strain>
    </source>
</reference>
<dbReference type="SUPFAM" id="SSF159941">
    <property type="entry name" value="MM3350-like"/>
    <property type="match status" value="1"/>
</dbReference>
<evidence type="ECO:0000313" key="2">
    <source>
        <dbReference type="EMBL" id="SMC05039.1"/>
    </source>
</evidence>
<dbReference type="OrthoDB" id="9801392at2"/>
<dbReference type="AlphaFoldDB" id="A0A1W1WFT3"/>
<name>A0A1W1WFT3_SULTA</name>
<dbReference type="Gene3D" id="3.10.290.30">
    <property type="entry name" value="MM3350-like"/>
    <property type="match status" value="1"/>
</dbReference>
<organism evidence="2 3">
    <name type="scientific">Sulfobacillus thermosulfidooxidans (strain DSM 9293 / VKM B-1269 / AT-1)</name>
    <dbReference type="NCBI Taxonomy" id="929705"/>
    <lineage>
        <taxon>Bacteria</taxon>
        <taxon>Bacillati</taxon>
        <taxon>Bacillota</taxon>
        <taxon>Clostridia</taxon>
        <taxon>Eubacteriales</taxon>
        <taxon>Clostridiales Family XVII. Incertae Sedis</taxon>
        <taxon>Sulfobacillus</taxon>
    </lineage>
</organism>
<dbReference type="EMBL" id="FWWY01000001">
    <property type="protein sequence ID" value="SMC05039.1"/>
    <property type="molecule type" value="Genomic_DNA"/>
</dbReference>
<proteinExistence type="predicted"/>
<protein>
    <submittedName>
        <fullName evidence="2">PRiA4b ORF-3-like protein</fullName>
    </submittedName>
</protein>
<sequence length="191" mass="22293">MGLMATRSFLYDIQVTLLDMPWPVWRRLLVPSTITFKKFHEAIQIAMGWQNYHLFEFRYGPIAISIPDEDFLVDEFHFDARWKKLSSLNLSTSDVMSYLYDFGDNWVHLIHVKGIRPLEHRELSVRCTGGEGACPPEDVGGPYGYEQFLQTIYDSEDPEANHLLDWAGGSFDPWAFDRNHVNKEMAQRFKK</sequence>
<dbReference type="PANTHER" id="PTHR41878:SF1">
    <property type="entry name" value="TNPR PROTEIN"/>
    <property type="match status" value="1"/>
</dbReference>
<feature type="domain" description="Plasmid pRiA4b Orf3-like" evidence="1">
    <location>
        <begin position="11"/>
        <end position="179"/>
    </location>
</feature>
<dbReference type="STRING" id="28034.BFX07_15075"/>
<dbReference type="InterPro" id="IPR024047">
    <property type="entry name" value="MM3350-like_sf"/>
</dbReference>
<evidence type="ECO:0000313" key="3">
    <source>
        <dbReference type="Proteomes" id="UP000192660"/>
    </source>
</evidence>
<gene>
    <name evidence="2" type="ORF">SAMN00768000_1992</name>
</gene>
<keyword evidence="3" id="KW-1185">Reference proteome</keyword>
<evidence type="ECO:0000259" key="1">
    <source>
        <dbReference type="Pfam" id="PF07929"/>
    </source>
</evidence>
<dbReference type="PANTHER" id="PTHR41878">
    <property type="entry name" value="LEXA REPRESSOR-RELATED"/>
    <property type="match status" value="1"/>
</dbReference>